<protein>
    <recommendedName>
        <fullName evidence="3">DUF1365 family protein</fullName>
    </recommendedName>
</protein>
<proteinExistence type="predicted"/>
<dbReference type="RefSeq" id="WP_133615154.1">
    <property type="nucleotide sequence ID" value="NZ_SNYW01000014.1"/>
</dbReference>
<dbReference type="AlphaFoldDB" id="A0A4R6WH17"/>
<dbReference type="EMBL" id="SNYW01000014">
    <property type="protein sequence ID" value="TDQ77565.1"/>
    <property type="molecule type" value="Genomic_DNA"/>
</dbReference>
<sequence>MPGALVSAIYRGSVMHRRLRPKAHYLRYRMFYLLLDLDELPRLGGLRLLGVERRAIMSFRARDHGDGSGDLKAWVGGQLARAGLHFAPGRVRLLTLPRVFGFVFNPISVYFCHDLAGELRATIYEVNNTFGGRHAYVLPASAHDRVVRQQCAKALFVSPFNDMSGGYRFSLLPPGDRVALGIDQYDEGGSLLRAAFAGQRVILSDAALLKLLVIYPLLTIQVIAGIHWEALKLWWKGVPLQLEKRPRNPDTAPGETAQPVAARLAALGGENARTR</sequence>
<organism evidence="1 2">
    <name type="scientific">Dongia mobilis</name>
    <dbReference type="NCBI Taxonomy" id="578943"/>
    <lineage>
        <taxon>Bacteria</taxon>
        <taxon>Pseudomonadati</taxon>
        <taxon>Pseudomonadota</taxon>
        <taxon>Alphaproteobacteria</taxon>
        <taxon>Rhodospirillales</taxon>
        <taxon>Dongiaceae</taxon>
        <taxon>Dongia</taxon>
    </lineage>
</organism>
<gene>
    <name evidence="1" type="ORF">A8950_3717</name>
</gene>
<dbReference type="InterPro" id="IPR010775">
    <property type="entry name" value="DUF1365"/>
</dbReference>
<keyword evidence="2" id="KW-1185">Reference proteome</keyword>
<dbReference type="Proteomes" id="UP000295783">
    <property type="component" value="Unassembled WGS sequence"/>
</dbReference>
<dbReference type="PANTHER" id="PTHR33973">
    <property type="entry name" value="OS07G0153300 PROTEIN"/>
    <property type="match status" value="1"/>
</dbReference>
<evidence type="ECO:0000313" key="1">
    <source>
        <dbReference type="EMBL" id="TDQ77565.1"/>
    </source>
</evidence>
<evidence type="ECO:0000313" key="2">
    <source>
        <dbReference type="Proteomes" id="UP000295783"/>
    </source>
</evidence>
<dbReference type="OrthoDB" id="9778801at2"/>
<dbReference type="Pfam" id="PF07103">
    <property type="entry name" value="DUF1365"/>
    <property type="match status" value="1"/>
</dbReference>
<dbReference type="PANTHER" id="PTHR33973:SF4">
    <property type="entry name" value="OS07G0153300 PROTEIN"/>
    <property type="match status" value="1"/>
</dbReference>
<comment type="caution">
    <text evidence="1">The sequence shown here is derived from an EMBL/GenBank/DDBJ whole genome shotgun (WGS) entry which is preliminary data.</text>
</comment>
<evidence type="ECO:0008006" key="3">
    <source>
        <dbReference type="Google" id="ProtNLM"/>
    </source>
</evidence>
<reference evidence="1 2" key="1">
    <citation type="submission" date="2019-03" db="EMBL/GenBank/DDBJ databases">
        <title>Genomic Encyclopedia of Type Strains, Phase III (KMG-III): the genomes of soil and plant-associated and newly described type strains.</title>
        <authorList>
            <person name="Whitman W."/>
        </authorList>
    </citation>
    <scope>NUCLEOTIDE SEQUENCE [LARGE SCALE GENOMIC DNA]</scope>
    <source>
        <strain evidence="1 2">CGMCC 1.7660</strain>
    </source>
</reference>
<accession>A0A4R6WH17</accession>
<name>A0A4R6WH17_9PROT</name>